<keyword evidence="3" id="KW-1185">Reference proteome</keyword>
<accession>A0ABR4JU83</accession>
<gene>
    <name evidence="2" type="ORF">BJX68DRAFT_155113</name>
</gene>
<name>A0ABR4JU83_9EURO</name>
<protein>
    <submittedName>
        <fullName evidence="2">Uncharacterized protein</fullName>
    </submittedName>
</protein>
<proteinExistence type="predicted"/>
<evidence type="ECO:0000313" key="3">
    <source>
        <dbReference type="Proteomes" id="UP001610444"/>
    </source>
</evidence>
<sequence>MYPWWFWLQIIGYSLPVLTVIAIYYSFKTMHGFHEELYCDILTNCRKRPAPRRPMVIELRTSPPRLQPYGRPERLGSR</sequence>
<dbReference type="RefSeq" id="XP_070895734.1">
    <property type="nucleotide sequence ID" value="XM_071036742.1"/>
</dbReference>
<dbReference type="Proteomes" id="UP001610444">
    <property type="component" value="Unassembled WGS sequence"/>
</dbReference>
<evidence type="ECO:0000313" key="2">
    <source>
        <dbReference type="EMBL" id="KAL2843609.1"/>
    </source>
</evidence>
<keyword evidence="1" id="KW-0812">Transmembrane</keyword>
<keyword evidence="1" id="KW-1133">Transmembrane helix</keyword>
<evidence type="ECO:0000256" key="1">
    <source>
        <dbReference type="SAM" id="Phobius"/>
    </source>
</evidence>
<organism evidence="2 3">
    <name type="scientific">Aspergillus pseudodeflectus</name>
    <dbReference type="NCBI Taxonomy" id="176178"/>
    <lineage>
        <taxon>Eukaryota</taxon>
        <taxon>Fungi</taxon>
        <taxon>Dikarya</taxon>
        <taxon>Ascomycota</taxon>
        <taxon>Pezizomycotina</taxon>
        <taxon>Eurotiomycetes</taxon>
        <taxon>Eurotiomycetidae</taxon>
        <taxon>Eurotiales</taxon>
        <taxon>Aspergillaceae</taxon>
        <taxon>Aspergillus</taxon>
        <taxon>Aspergillus subgen. Nidulantes</taxon>
    </lineage>
</organism>
<keyword evidence="1" id="KW-0472">Membrane</keyword>
<dbReference type="EMBL" id="JBFXLR010000045">
    <property type="protein sequence ID" value="KAL2843609.1"/>
    <property type="molecule type" value="Genomic_DNA"/>
</dbReference>
<dbReference type="GeneID" id="98151906"/>
<reference evidence="2 3" key="1">
    <citation type="submission" date="2024-07" db="EMBL/GenBank/DDBJ databases">
        <title>Section-level genome sequencing and comparative genomics of Aspergillus sections Usti and Cavernicolus.</title>
        <authorList>
            <consortium name="Lawrence Berkeley National Laboratory"/>
            <person name="Nybo J.L."/>
            <person name="Vesth T.C."/>
            <person name="Theobald S."/>
            <person name="Frisvad J.C."/>
            <person name="Larsen T.O."/>
            <person name="Kjaerboelling I."/>
            <person name="Rothschild-Mancinelli K."/>
            <person name="Lyhne E.K."/>
            <person name="Kogle M.E."/>
            <person name="Barry K."/>
            <person name="Clum A."/>
            <person name="Na H."/>
            <person name="Ledsgaard L."/>
            <person name="Lin J."/>
            <person name="Lipzen A."/>
            <person name="Kuo A."/>
            <person name="Riley R."/>
            <person name="Mondo S."/>
            <person name="LaButti K."/>
            <person name="Haridas S."/>
            <person name="Pangalinan J."/>
            <person name="Salamov A.A."/>
            <person name="Simmons B.A."/>
            <person name="Magnuson J.K."/>
            <person name="Chen J."/>
            <person name="Drula E."/>
            <person name="Henrissat B."/>
            <person name="Wiebenga A."/>
            <person name="Lubbers R.J."/>
            <person name="Gomes A.C."/>
            <person name="Macurrencykelacurrency M.R."/>
            <person name="Stajich J."/>
            <person name="Grigoriev I.V."/>
            <person name="Mortensen U.H."/>
            <person name="De vries R.P."/>
            <person name="Baker S.E."/>
            <person name="Andersen M.R."/>
        </authorList>
    </citation>
    <scope>NUCLEOTIDE SEQUENCE [LARGE SCALE GENOMIC DNA]</scope>
    <source>
        <strain evidence="2 3">CBS 756.74</strain>
    </source>
</reference>
<feature type="transmembrane region" description="Helical" evidence="1">
    <location>
        <begin position="6"/>
        <end position="27"/>
    </location>
</feature>
<comment type="caution">
    <text evidence="2">The sequence shown here is derived from an EMBL/GenBank/DDBJ whole genome shotgun (WGS) entry which is preliminary data.</text>
</comment>